<dbReference type="EMBL" id="CP126114">
    <property type="protein sequence ID" value="WHY86187.1"/>
    <property type="molecule type" value="Genomic_DNA"/>
</dbReference>
<dbReference type="KEGG" id="nnv:QNH39_27060"/>
<protein>
    <submittedName>
        <fullName evidence="2">CBO0543 family protein</fullName>
    </submittedName>
</protein>
<feature type="transmembrane region" description="Helical" evidence="1">
    <location>
        <begin position="64"/>
        <end position="88"/>
    </location>
</feature>
<reference evidence="2" key="1">
    <citation type="submission" date="2023-05" db="EMBL/GenBank/DDBJ databases">
        <title>Comparative genomics of Bacillaceae isolates and their secondary metabolite potential.</title>
        <authorList>
            <person name="Song L."/>
            <person name="Nielsen L.J."/>
            <person name="Mohite O."/>
            <person name="Xu X."/>
            <person name="Weber T."/>
            <person name="Kovacs A.T."/>
        </authorList>
    </citation>
    <scope>NUCLEOTIDE SEQUENCE</scope>
    <source>
        <strain evidence="2">XLM17</strain>
    </source>
</reference>
<feature type="transmembrane region" description="Helical" evidence="1">
    <location>
        <begin position="100"/>
        <end position="118"/>
    </location>
</feature>
<dbReference type="Proteomes" id="UP001178288">
    <property type="component" value="Chromosome"/>
</dbReference>
<sequence length="187" mass="21637">MGFMEGIKESRRGAQLIIDGSDMMSKAVVDHFLFTWQWWFGIGLFVVPWIIWLLLRKRESTGRLLLAGFITIILALIIDLIAVEVGLWRYPMKFSPVAPMLLLPYHFSLVPVAIMFVLQIKPKANSLLKGAIFAALAAFGAMKFFVWIHFYDPKDWLSIYDFCIYLFLFYVAYWFSKIGGYESLAEQ</sequence>
<organism evidence="2 3">
    <name type="scientific">Neobacillus novalis</name>
    <dbReference type="NCBI Taxonomy" id="220687"/>
    <lineage>
        <taxon>Bacteria</taxon>
        <taxon>Bacillati</taxon>
        <taxon>Bacillota</taxon>
        <taxon>Bacilli</taxon>
        <taxon>Bacillales</taxon>
        <taxon>Bacillaceae</taxon>
        <taxon>Neobacillus</taxon>
    </lineage>
</organism>
<evidence type="ECO:0000313" key="2">
    <source>
        <dbReference type="EMBL" id="WHY86187.1"/>
    </source>
</evidence>
<evidence type="ECO:0000256" key="1">
    <source>
        <dbReference type="SAM" id="Phobius"/>
    </source>
</evidence>
<dbReference type="RefSeq" id="WP_066093921.1">
    <property type="nucleotide sequence ID" value="NZ_CP126114.1"/>
</dbReference>
<feature type="transmembrane region" description="Helical" evidence="1">
    <location>
        <begin position="156"/>
        <end position="175"/>
    </location>
</feature>
<proteinExistence type="predicted"/>
<keyword evidence="3" id="KW-1185">Reference proteome</keyword>
<keyword evidence="1" id="KW-0472">Membrane</keyword>
<evidence type="ECO:0000313" key="3">
    <source>
        <dbReference type="Proteomes" id="UP001178288"/>
    </source>
</evidence>
<feature type="transmembrane region" description="Helical" evidence="1">
    <location>
        <begin position="36"/>
        <end position="55"/>
    </location>
</feature>
<dbReference type="AlphaFoldDB" id="A0AA95SAU9"/>
<keyword evidence="1" id="KW-1133">Transmembrane helix</keyword>
<feature type="transmembrane region" description="Helical" evidence="1">
    <location>
        <begin position="130"/>
        <end position="150"/>
    </location>
</feature>
<dbReference type="NCBIfam" id="NF041644">
    <property type="entry name" value="CBO0543_fam"/>
    <property type="match status" value="1"/>
</dbReference>
<gene>
    <name evidence="2" type="ORF">QNH39_27060</name>
</gene>
<keyword evidence="1" id="KW-0812">Transmembrane</keyword>
<name>A0AA95SAU9_9BACI</name>
<accession>A0AA95SAU9</accession>
<dbReference type="InterPro" id="IPR048147">
    <property type="entry name" value="CBO0543-like"/>
</dbReference>